<feature type="transmembrane region" description="Helical" evidence="2">
    <location>
        <begin position="257"/>
        <end position="278"/>
    </location>
</feature>
<dbReference type="EMBL" id="KL197783">
    <property type="protein sequence ID" value="KDQ49471.1"/>
    <property type="molecule type" value="Genomic_DNA"/>
</dbReference>
<keyword evidence="2" id="KW-0472">Membrane</keyword>
<protein>
    <recommendedName>
        <fullName evidence="3">DUF6533 domain-containing protein</fullName>
    </recommendedName>
</protein>
<evidence type="ECO:0000313" key="5">
    <source>
        <dbReference type="Proteomes" id="UP000027265"/>
    </source>
</evidence>
<dbReference type="OrthoDB" id="2686513at2759"/>
<feature type="domain" description="DUF6533" evidence="3">
    <location>
        <begin position="20"/>
        <end position="61"/>
    </location>
</feature>
<keyword evidence="2" id="KW-0812">Transmembrane</keyword>
<evidence type="ECO:0000259" key="3">
    <source>
        <dbReference type="Pfam" id="PF20151"/>
    </source>
</evidence>
<sequence length="413" mass="46536">MPGFSEAVFVSYLNLTHLGQLSATLAALYDHVISIDQELELIWGHPGLSAKIFYVLIRYGGDSLVLEIFASLVIGVKSDSAYVELMYVISYLGSKLPAIFDLLGKHRLHRQIWATAVPGWVVQVIMQFRIYAMYNRSRRILFFTVSCFLMEVAAAMYFALYQDVQVVAVRLDSWTGCLVTKSPQFAYGTWASVLAFEGILFLLALYKTVLHLTRLRAHWTRDNVTDVLLRDNMFYFLAIFITYCMTIISWFTLPPIMMQILGSYTITITCTLGSRLILNIRRASYRHQECVDTEEIEYQLHALPGDQEGSTSQPDVPPSSQAEGSVGQLDSYRSSTTSIPANDLVINFDITMEGRIPVYPNNGILIALASQNYKLLDRNDATTVPRNRILNQGTYNRNHQHAGVLDELPITGG</sequence>
<feature type="transmembrane region" description="Helical" evidence="2">
    <location>
        <begin position="190"/>
        <end position="212"/>
    </location>
</feature>
<name>A0A067PG91_9AGAM</name>
<keyword evidence="2" id="KW-1133">Transmembrane helix</keyword>
<dbReference type="InParanoid" id="A0A067PG91"/>
<reference evidence="5" key="1">
    <citation type="journal article" date="2014" name="Proc. Natl. Acad. Sci. U.S.A.">
        <title>Extensive sampling of basidiomycete genomes demonstrates inadequacy of the white-rot/brown-rot paradigm for wood decay fungi.</title>
        <authorList>
            <person name="Riley R."/>
            <person name="Salamov A.A."/>
            <person name="Brown D.W."/>
            <person name="Nagy L.G."/>
            <person name="Floudas D."/>
            <person name="Held B.W."/>
            <person name="Levasseur A."/>
            <person name="Lombard V."/>
            <person name="Morin E."/>
            <person name="Otillar R."/>
            <person name="Lindquist E.A."/>
            <person name="Sun H."/>
            <person name="LaButti K.M."/>
            <person name="Schmutz J."/>
            <person name="Jabbour D."/>
            <person name="Luo H."/>
            <person name="Baker S.E."/>
            <person name="Pisabarro A.G."/>
            <person name="Walton J.D."/>
            <person name="Blanchette R.A."/>
            <person name="Henrissat B."/>
            <person name="Martin F."/>
            <person name="Cullen D."/>
            <person name="Hibbett D.S."/>
            <person name="Grigoriev I.V."/>
        </authorList>
    </citation>
    <scope>NUCLEOTIDE SEQUENCE [LARGE SCALE GENOMIC DNA]</scope>
    <source>
        <strain evidence="5">MUCL 33604</strain>
    </source>
</reference>
<dbReference type="Pfam" id="PF20151">
    <property type="entry name" value="DUF6533"/>
    <property type="match status" value="1"/>
</dbReference>
<gene>
    <name evidence="4" type="ORF">JAAARDRAFT_200820</name>
</gene>
<keyword evidence="5" id="KW-1185">Reference proteome</keyword>
<feature type="transmembrane region" description="Helical" evidence="2">
    <location>
        <begin position="140"/>
        <end position="160"/>
    </location>
</feature>
<organism evidence="4 5">
    <name type="scientific">Jaapia argillacea MUCL 33604</name>
    <dbReference type="NCBI Taxonomy" id="933084"/>
    <lineage>
        <taxon>Eukaryota</taxon>
        <taxon>Fungi</taxon>
        <taxon>Dikarya</taxon>
        <taxon>Basidiomycota</taxon>
        <taxon>Agaricomycotina</taxon>
        <taxon>Agaricomycetes</taxon>
        <taxon>Agaricomycetidae</taxon>
        <taxon>Jaapiales</taxon>
        <taxon>Jaapiaceae</taxon>
        <taxon>Jaapia</taxon>
    </lineage>
</organism>
<feature type="compositionally biased region" description="Polar residues" evidence="1">
    <location>
        <begin position="308"/>
        <end position="323"/>
    </location>
</feature>
<evidence type="ECO:0000256" key="1">
    <source>
        <dbReference type="SAM" id="MobiDB-lite"/>
    </source>
</evidence>
<proteinExistence type="predicted"/>
<feature type="transmembrane region" description="Helical" evidence="2">
    <location>
        <begin position="112"/>
        <end position="128"/>
    </location>
</feature>
<feature type="transmembrane region" description="Helical" evidence="2">
    <location>
        <begin position="233"/>
        <end position="251"/>
    </location>
</feature>
<dbReference type="HOGENOM" id="CLU_035509_15_3_1"/>
<evidence type="ECO:0000313" key="4">
    <source>
        <dbReference type="EMBL" id="KDQ49471.1"/>
    </source>
</evidence>
<accession>A0A067PG91</accession>
<dbReference type="InterPro" id="IPR045340">
    <property type="entry name" value="DUF6533"/>
</dbReference>
<dbReference type="AlphaFoldDB" id="A0A067PG91"/>
<evidence type="ECO:0000256" key="2">
    <source>
        <dbReference type="SAM" id="Phobius"/>
    </source>
</evidence>
<feature type="region of interest" description="Disordered" evidence="1">
    <location>
        <begin position="307"/>
        <end position="334"/>
    </location>
</feature>
<dbReference type="Proteomes" id="UP000027265">
    <property type="component" value="Unassembled WGS sequence"/>
</dbReference>